<evidence type="ECO:0000313" key="3">
    <source>
        <dbReference type="EMBL" id="GAA4168021.1"/>
    </source>
</evidence>
<comment type="caution">
    <text evidence="3">The sequence shown here is derived from an EMBL/GenBank/DDBJ whole genome shotgun (WGS) entry which is preliminary data.</text>
</comment>
<evidence type="ECO:0000313" key="4">
    <source>
        <dbReference type="Proteomes" id="UP001501079"/>
    </source>
</evidence>
<feature type="domain" description="DUF3322" evidence="2">
    <location>
        <begin position="4"/>
        <end position="190"/>
    </location>
</feature>
<reference evidence="4" key="1">
    <citation type="journal article" date="2019" name="Int. J. Syst. Evol. Microbiol.">
        <title>The Global Catalogue of Microorganisms (GCM) 10K type strain sequencing project: providing services to taxonomists for standard genome sequencing and annotation.</title>
        <authorList>
            <consortium name="The Broad Institute Genomics Platform"/>
            <consortium name="The Broad Institute Genome Sequencing Center for Infectious Disease"/>
            <person name="Wu L."/>
            <person name="Ma J."/>
        </authorList>
    </citation>
    <scope>NUCLEOTIDE SEQUENCE [LARGE SCALE GENOMIC DNA]</scope>
    <source>
        <strain evidence="4">JCM 17591</strain>
    </source>
</reference>
<evidence type="ECO:0000259" key="2">
    <source>
        <dbReference type="Pfam" id="PF11795"/>
    </source>
</evidence>
<dbReference type="Pfam" id="PF11795">
    <property type="entry name" value="DUF3322"/>
    <property type="match status" value="1"/>
</dbReference>
<evidence type="ECO:0000259" key="1">
    <source>
        <dbReference type="Pfam" id="PF09983"/>
    </source>
</evidence>
<dbReference type="Proteomes" id="UP001501079">
    <property type="component" value="Unassembled WGS sequence"/>
</dbReference>
<feature type="domain" description="Wadjet protein JetD C-terminal" evidence="1">
    <location>
        <begin position="229"/>
        <end position="391"/>
    </location>
</feature>
<accession>A0ABP7ZQI5</accession>
<organism evidence="3 4">
    <name type="scientific">Gryllotalpicola koreensis</name>
    <dbReference type="NCBI Taxonomy" id="993086"/>
    <lineage>
        <taxon>Bacteria</taxon>
        <taxon>Bacillati</taxon>
        <taxon>Actinomycetota</taxon>
        <taxon>Actinomycetes</taxon>
        <taxon>Micrococcales</taxon>
        <taxon>Microbacteriaceae</taxon>
        <taxon>Gryllotalpicola</taxon>
    </lineage>
</organism>
<dbReference type="Pfam" id="PF09983">
    <property type="entry name" value="JetD_C"/>
    <property type="match status" value="1"/>
</dbReference>
<dbReference type="EMBL" id="BAABBW010000001">
    <property type="protein sequence ID" value="GAA4168021.1"/>
    <property type="molecule type" value="Genomic_DNA"/>
</dbReference>
<sequence length="397" mass="44310">MKTPEDLQRALAKRYDNEWRDWLGAPPLKPFSCTLGWPGSAGLIRAHIEQHDDDVAAWARTWAAWSAAHPEALLRTREVRTSWGAERIYTHVELHGAHALAALTARTRDHWACASRRYPQLTALGCSHRQLSPILSRLIDLTDADFELLLQVVTWFTANPRSGKTLRQVNVPGLHTKWLARHRGLVTALLHRDAEAAPADDADADELSDEVLDQLGLKPLPVHVDVILADPHDRAKIGGIRHVNAPISEIAALPLRPERVLIVENKESALPIGDRIGLVIIHSLGNHISALEQLPWIPSGGVWYWGDLDRHGLTLLSRARAALPRLQSVLMDSDTLRAHRELINDDGTLKWDPPYETLTATERESLHQLTASEVPKRLEQERLPWAAVEAALQKALA</sequence>
<proteinExistence type="predicted"/>
<keyword evidence="4" id="KW-1185">Reference proteome</keyword>
<name>A0ABP7ZQI5_9MICO</name>
<dbReference type="InterPro" id="IPR024537">
    <property type="entry name" value="DUF3322"/>
</dbReference>
<gene>
    <name evidence="3" type="ORF">GCM10022287_02540</name>
</gene>
<dbReference type="InterPro" id="IPR024534">
    <property type="entry name" value="JetD_C"/>
</dbReference>
<dbReference type="RefSeq" id="WP_344751457.1">
    <property type="nucleotide sequence ID" value="NZ_BAABBW010000001.1"/>
</dbReference>
<protein>
    <recommendedName>
        <fullName evidence="5">DUF3322 and DUF2220 domain-containing protein</fullName>
    </recommendedName>
</protein>
<evidence type="ECO:0008006" key="5">
    <source>
        <dbReference type="Google" id="ProtNLM"/>
    </source>
</evidence>